<organism evidence="6 7">
    <name type="scientific">Oleiphilus messinensis</name>
    <dbReference type="NCBI Taxonomy" id="141451"/>
    <lineage>
        <taxon>Bacteria</taxon>
        <taxon>Pseudomonadati</taxon>
        <taxon>Pseudomonadota</taxon>
        <taxon>Gammaproteobacteria</taxon>
        <taxon>Oceanospirillales</taxon>
        <taxon>Oleiphilaceae</taxon>
        <taxon>Oleiphilus</taxon>
    </lineage>
</organism>
<proteinExistence type="inferred from homology"/>
<dbReference type="SUPFAM" id="SSF46785">
    <property type="entry name" value="Winged helix' DNA-binding domain"/>
    <property type="match status" value="1"/>
</dbReference>
<evidence type="ECO:0000256" key="3">
    <source>
        <dbReference type="ARBA" id="ARBA00023125"/>
    </source>
</evidence>
<dbReference type="Pfam" id="PF03466">
    <property type="entry name" value="LysR_substrate"/>
    <property type="match status" value="1"/>
</dbReference>
<evidence type="ECO:0000256" key="1">
    <source>
        <dbReference type="ARBA" id="ARBA00009437"/>
    </source>
</evidence>
<evidence type="ECO:0000256" key="2">
    <source>
        <dbReference type="ARBA" id="ARBA00023015"/>
    </source>
</evidence>
<dbReference type="CDD" id="cd08422">
    <property type="entry name" value="PBP2_CrgA_like"/>
    <property type="match status" value="1"/>
</dbReference>
<evidence type="ECO:0000256" key="4">
    <source>
        <dbReference type="ARBA" id="ARBA00023163"/>
    </source>
</evidence>
<dbReference type="AlphaFoldDB" id="A0A1Y0IHZ1"/>
<dbReference type="Proteomes" id="UP000196027">
    <property type="component" value="Chromosome"/>
</dbReference>
<dbReference type="OrthoDB" id="9815676at2"/>
<dbReference type="Gene3D" id="3.40.190.290">
    <property type="match status" value="1"/>
</dbReference>
<dbReference type="InterPro" id="IPR005119">
    <property type="entry name" value="LysR_subst-bd"/>
</dbReference>
<reference evidence="6 7" key="1">
    <citation type="submission" date="2017-05" db="EMBL/GenBank/DDBJ databases">
        <title>Genomic insights into alkan degradation activity of Oleiphilus messinensis.</title>
        <authorList>
            <person name="Kozyavkin S.A."/>
            <person name="Slesarev A.I."/>
            <person name="Golyshin P.N."/>
            <person name="Korzhenkov A."/>
            <person name="Golyshina O.N."/>
            <person name="Toshchakov S.V."/>
        </authorList>
    </citation>
    <scope>NUCLEOTIDE SEQUENCE [LARGE SCALE GENOMIC DNA]</scope>
    <source>
        <strain evidence="6 7">ME102</strain>
    </source>
</reference>
<keyword evidence="4" id="KW-0804">Transcription</keyword>
<dbReference type="PANTHER" id="PTHR30537:SF5">
    <property type="entry name" value="HTH-TYPE TRANSCRIPTIONAL ACTIVATOR TTDR-RELATED"/>
    <property type="match status" value="1"/>
</dbReference>
<dbReference type="GO" id="GO:0043565">
    <property type="term" value="F:sequence-specific DNA binding"/>
    <property type="evidence" value="ECO:0007669"/>
    <property type="project" value="TreeGrafter"/>
</dbReference>
<dbReference type="Pfam" id="PF00126">
    <property type="entry name" value="HTH_1"/>
    <property type="match status" value="1"/>
</dbReference>
<dbReference type="InterPro" id="IPR036388">
    <property type="entry name" value="WH-like_DNA-bd_sf"/>
</dbReference>
<evidence type="ECO:0000313" key="6">
    <source>
        <dbReference type="EMBL" id="ARU59043.1"/>
    </source>
</evidence>
<sequence>MLNELKTFVITTQEGSLTRAADQLGTTVATVSRHIDRLEAHTGQRLLHRSPRGLTLTQAGAAYFGQCEELVTALDERLANLDQSINSLKGTLRVMAPNNFALGPLAEFWNHWLHHFPDTDLNLDLNNQFSDIKHAQADIAIRIGPQPDSSLIQKRLGDIRTILVAHPDWTTHPELDWSTDPESLLQQVPTVGTTALQRWTLTNDCGQSITIHGKHRHLTNDLEMSLHLVRSGAGITLVPLSSIVDQSNDQLVHVLPDWYGMPRPVYLVWPYRNAISARARVFAEELTTFLAKQHWFQAV</sequence>
<evidence type="ECO:0000259" key="5">
    <source>
        <dbReference type="PROSITE" id="PS50931"/>
    </source>
</evidence>
<dbReference type="GO" id="GO:0003700">
    <property type="term" value="F:DNA-binding transcription factor activity"/>
    <property type="evidence" value="ECO:0007669"/>
    <property type="project" value="InterPro"/>
</dbReference>
<dbReference type="PANTHER" id="PTHR30537">
    <property type="entry name" value="HTH-TYPE TRANSCRIPTIONAL REGULATOR"/>
    <property type="match status" value="1"/>
</dbReference>
<name>A0A1Y0IHZ1_9GAMM</name>
<comment type="similarity">
    <text evidence="1">Belongs to the LysR transcriptional regulatory family.</text>
</comment>
<evidence type="ECO:0000313" key="7">
    <source>
        <dbReference type="Proteomes" id="UP000196027"/>
    </source>
</evidence>
<dbReference type="PROSITE" id="PS50931">
    <property type="entry name" value="HTH_LYSR"/>
    <property type="match status" value="1"/>
</dbReference>
<keyword evidence="7" id="KW-1185">Reference proteome</keyword>
<feature type="domain" description="HTH lysR-type" evidence="5">
    <location>
        <begin position="1"/>
        <end position="57"/>
    </location>
</feature>
<dbReference type="InterPro" id="IPR036390">
    <property type="entry name" value="WH_DNA-bd_sf"/>
</dbReference>
<dbReference type="Gene3D" id="1.10.10.10">
    <property type="entry name" value="Winged helix-like DNA-binding domain superfamily/Winged helix DNA-binding domain"/>
    <property type="match status" value="1"/>
</dbReference>
<dbReference type="EMBL" id="CP021425">
    <property type="protein sequence ID" value="ARU59043.1"/>
    <property type="molecule type" value="Genomic_DNA"/>
</dbReference>
<gene>
    <name evidence="6" type="ORF">OLMES_5059</name>
</gene>
<dbReference type="KEGG" id="ome:OLMES_5059"/>
<protein>
    <submittedName>
        <fullName evidence="6">LysR family transcriptional regulator</fullName>
    </submittedName>
</protein>
<dbReference type="SUPFAM" id="SSF53850">
    <property type="entry name" value="Periplasmic binding protein-like II"/>
    <property type="match status" value="1"/>
</dbReference>
<dbReference type="GO" id="GO:0006351">
    <property type="term" value="P:DNA-templated transcription"/>
    <property type="evidence" value="ECO:0007669"/>
    <property type="project" value="TreeGrafter"/>
</dbReference>
<keyword evidence="2" id="KW-0805">Transcription regulation</keyword>
<dbReference type="FunFam" id="1.10.10.10:FF:000001">
    <property type="entry name" value="LysR family transcriptional regulator"/>
    <property type="match status" value="1"/>
</dbReference>
<keyword evidence="3" id="KW-0238">DNA-binding</keyword>
<dbReference type="InterPro" id="IPR058163">
    <property type="entry name" value="LysR-type_TF_proteobact-type"/>
</dbReference>
<accession>A0A1Y0IHZ1</accession>
<dbReference type="RefSeq" id="WP_087464668.1">
    <property type="nucleotide sequence ID" value="NZ_CP021425.1"/>
</dbReference>
<dbReference type="InterPro" id="IPR000847">
    <property type="entry name" value="LysR_HTH_N"/>
</dbReference>